<comment type="caution">
    <text evidence="7">The sequence shown here is derived from an EMBL/GenBank/DDBJ whole genome shotgun (WGS) entry which is preliminary data.</text>
</comment>
<dbReference type="AlphaFoldDB" id="A0AAW1QM49"/>
<proteinExistence type="inferred from homology"/>
<dbReference type="InterPro" id="IPR006076">
    <property type="entry name" value="FAD-dep_OxRdtase"/>
</dbReference>
<name>A0AAW1QM49_9CHLO</name>
<dbReference type="GO" id="GO:0050660">
    <property type="term" value="F:flavin adenine dinucleotide binding"/>
    <property type="evidence" value="ECO:0007669"/>
    <property type="project" value="InterPro"/>
</dbReference>
<evidence type="ECO:0000256" key="4">
    <source>
        <dbReference type="ARBA" id="ARBA00022827"/>
    </source>
</evidence>
<dbReference type="InterPro" id="IPR036188">
    <property type="entry name" value="FAD/NAD-bd_sf"/>
</dbReference>
<dbReference type="Gene3D" id="3.30.9.10">
    <property type="entry name" value="D-Amino Acid Oxidase, subunit A, domain 2"/>
    <property type="match status" value="1"/>
</dbReference>
<comment type="similarity">
    <text evidence="2">Belongs to the MSOX/MTOX family.</text>
</comment>
<dbReference type="PANTHER" id="PTHR10961">
    <property type="entry name" value="PEROXISOMAL SARCOSINE OXIDASE"/>
    <property type="match status" value="1"/>
</dbReference>
<organism evidence="7 8">
    <name type="scientific">Apatococcus lobatus</name>
    <dbReference type="NCBI Taxonomy" id="904363"/>
    <lineage>
        <taxon>Eukaryota</taxon>
        <taxon>Viridiplantae</taxon>
        <taxon>Chlorophyta</taxon>
        <taxon>core chlorophytes</taxon>
        <taxon>Trebouxiophyceae</taxon>
        <taxon>Chlorellales</taxon>
        <taxon>Chlorellaceae</taxon>
        <taxon>Apatococcus</taxon>
    </lineage>
</organism>
<keyword evidence="4" id="KW-0274">FAD</keyword>
<accession>A0AAW1QM49</accession>
<dbReference type="GO" id="GO:0008115">
    <property type="term" value="F:sarcosine oxidase activity"/>
    <property type="evidence" value="ECO:0007669"/>
    <property type="project" value="TreeGrafter"/>
</dbReference>
<keyword evidence="8" id="KW-1185">Reference proteome</keyword>
<dbReference type="Gene3D" id="3.50.50.60">
    <property type="entry name" value="FAD/NAD(P)-binding domain"/>
    <property type="match status" value="1"/>
</dbReference>
<dbReference type="SUPFAM" id="SSF51905">
    <property type="entry name" value="FAD/NAD(P)-binding domain"/>
    <property type="match status" value="1"/>
</dbReference>
<evidence type="ECO:0000259" key="6">
    <source>
        <dbReference type="Pfam" id="PF01266"/>
    </source>
</evidence>
<dbReference type="InterPro" id="IPR045170">
    <property type="entry name" value="MTOX"/>
</dbReference>
<reference evidence="7 8" key="1">
    <citation type="journal article" date="2024" name="Nat. Commun.">
        <title>Phylogenomics reveals the evolutionary origins of lichenization in chlorophyte algae.</title>
        <authorList>
            <person name="Puginier C."/>
            <person name="Libourel C."/>
            <person name="Otte J."/>
            <person name="Skaloud P."/>
            <person name="Haon M."/>
            <person name="Grisel S."/>
            <person name="Petersen M."/>
            <person name="Berrin J.G."/>
            <person name="Delaux P.M."/>
            <person name="Dal Grande F."/>
            <person name="Keller J."/>
        </authorList>
    </citation>
    <scope>NUCLEOTIDE SEQUENCE [LARGE SCALE GENOMIC DNA]</scope>
    <source>
        <strain evidence="7 8">SAG 2145</strain>
    </source>
</reference>
<dbReference type="EMBL" id="JALJOS010000031">
    <property type="protein sequence ID" value="KAK9822539.1"/>
    <property type="molecule type" value="Genomic_DNA"/>
</dbReference>
<evidence type="ECO:0000256" key="2">
    <source>
        <dbReference type="ARBA" id="ARBA00010989"/>
    </source>
</evidence>
<protein>
    <recommendedName>
        <fullName evidence="6">FAD dependent oxidoreductase domain-containing protein</fullName>
    </recommendedName>
</protein>
<dbReference type="PANTHER" id="PTHR10961:SF7">
    <property type="entry name" value="FAD DEPENDENT OXIDOREDUCTASE DOMAIN-CONTAINING PROTEIN"/>
    <property type="match status" value="1"/>
</dbReference>
<evidence type="ECO:0000256" key="3">
    <source>
        <dbReference type="ARBA" id="ARBA00022630"/>
    </source>
</evidence>
<feature type="domain" description="FAD dependent oxidoreductase" evidence="6">
    <location>
        <begin position="6"/>
        <end position="375"/>
    </location>
</feature>
<evidence type="ECO:0000256" key="1">
    <source>
        <dbReference type="ARBA" id="ARBA00001974"/>
    </source>
</evidence>
<evidence type="ECO:0000256" key="5">
    <source>
        <dbReference type="ARBA" id="ARBA00023002"/>
    </source>
</evidence>
<comment type="cofactor">
    <cofactor evidence="1">
        <name>FAD</name>
        <dbReference type="ChEBI" id="CHEBI:57692"/>
    </cofactor>
</comment>
<evidence type="ECO:0000313" key="8">
    <source>
        <dbReference type="Proteomes" id="UP001438707"/>
    </source>
</evidence>
<gene>
    <name evidence="7" type="ORF">WJX74_002337</name>
</gene>
<keyword evidence="5" id="KW-0560">Oxidoreductase</keyword>
<evidence type="ECO:0000313" key="7">
    <source>
        <dbReference type="EMBL" id="KAK9822539.1"/>
    </source>
</evidence>
<keyword evidence="3" id="KW-0285">Flavoprotein</keyword>
<dbReference type="Proteomes" id="UP001438707">
    <property type="component" value="Unassembled WGS sequence"/>
</dbReference>
<dbReference type="Pfam" id="PF01266">
    <property type="entry name" value="DAO"/>
    <property type="match status" value="1"/>
</dbReference>
<sequence length="403" mass="44954">MTVQVDVVIVGGGVIGVSAAYALCQEQKALHVLLLEARTIANASSSSAGDSRMFRCMYSREYFGRMKLAALRDWQLLEEAAGVGLLKRHGLLFYGDVETGETVQGSVPDAHRTMQRMGIPHEYLHAEQLNCRWPMRAKQGCEGVYEPGAGSVHANQAISAMARLAQQRGLEIREGEEVASIRRLQSGKMRVRTKKGSVIHAAKVVVAAGPWTNELLRPLGVQLDLEIWAVHWGHAWVDPGRREQYPQWYSFGRERPATWDGGLYYGFPPDSTEPVAKVGCDFAPDCRQFRVKSMADFHWEPDPVIVSFLEAFLRDNWLGLDSGLRDVRVSPYTMTRDGFFVLDRIPGMPEVSVFAGGSGRAFKFAPLLGRCLADLTLDRRPCFDVSPLRMQRSSVWLESNAQP</sequence>